<protein>
    <submittedName>
        <fullName evidence="2">Uncharacterized protein</fullName>
    </submittedName>
</protein>
<dbReference type="Proteomes" id="UP000285405">
    <property type="component" value="Unassembled WGS sequence"/>
</dbReference>
<accession>A0A420HTM0</accession>
<dbReference type="AlphaFoldDB" id="A0A420HTM0"/>
<name>A0A420HTM0_9PEZI</name>
<comment type="caution">
    <text evidence="2">The sequence shown here is derived from an EMBL/GenBank/DDBJ whole genome shotgun (WGS) entry which is preliminary data.</text>
</comment>
<feature type="region of interest" description="Disordered" evidence="1">
    <location>
        <begin position="29"/>
        <end position="51"/>
    </location>
</feature>
<evidence type="ECO:0000256" key="1">
    <source>
        <dbReference type="SAM" id="MobiDB-lite"/>
    </source>
</evidence>
<proteinExistence type="predicted"/>
<organism evidence="2 3">
    <name type="scientific">Golovinomyces cichoracearum</name>
    <dbReference type="NCBI Taxonomy" id="62708"/>
    <lineage>
        <taxon>Eukaryota</taxon>
        <taxon>Fungi</taxon>
        <taxon>Dikarya</taxon>
        <taxon>Ascomycota</taxon>
        <taxon>Pezizomycotina</taxon>
        <taxon>Leotiomycetes</taxon>
        <taxon>Erysiphales</taxon>
        <taxon>Erysiphaceae</taxon>
        <taxon>Golovinomyces</taxon>
    </lineage>
</organism>
<evidence type="ECO:0000313" key="2">
    <source>
        <dbReference type="EMBL" id="RKF60782.1"/>
    </source>
</evidence>
<dbReference type="EMBL" id="MCBR01016251">
    <property type="protein sequence ID" value="RKF60782.1"/>
    <property type="molecule type" value="Genomic_DNA"/>
</dbReference>
<reference evidence="2 3" key="1">
    <citation type="journal article" date="2018" name="BMC Genomics">
        <title>Comparative genome analyses reveal sequence features reflecting distinct modes of host-adaptation between dicot and monocot powdery mildew.</title>
        <authorList>
            <person name="Wu Y."/>
            <person name="Ma X."/>
            <person name="Pan Z."/>
            <person name="Kale S.D."/>
            <person name="Song Y."/>
            <person name="King H."/>
            <person name="Zhang Q."/>
            <person name="Presley C."/>
            <person name="Deng X."/>
            <person name="Wei C.I."/>
            <person name="Xiao S."/>
        </authorList>
    </citation>
    <scope>NUCLEOTIDE SEQUENCE [LARGE SCALE GENOMIC DNA]</scope>
    <source>
        <strain evidence="2">UCSC1</strain>
    </source>
</reference>
<gene>
    <name evidence="2" type="ORF">GcC1_162010</name>
</gene>
<sequence>MVRPQRPALAFQTHARKAILRFAGSYFAPPHPAKSTNPTEIGQKSRLKKGASLISQNRSTSGYFDSSSSVYANSNQ</sequence>
<evidence type="ECO:0000313" key="3">
    <source>
        <dbReference type="Proteomes" id="UP000285405"/>
    </source>
</evidence>